<dbReference type="PANTHER" id="PTHR44329">
    <property type="entry name" value="SERINE/THREONINE-PROTEIN KINASE TNNI3K-RELATED"/>
    <property type="match status" value="1"/>
</dbReference>
<gene>
    <name evidence="3" type="ORF">RirG_206220</name>
</gene>
<dbReference type="AlphaFoldDB" id="A0A015JR68"/>
<dbReference type="InterPro" id="IPR017441">
    <property type="entry name" value="Protein_kinase_ATP_BS"/>
</dbReference>
<evidence type="ECO:0000313" key="3">
    <source>
        <dbReference type="EMBL" id="EXX57544.1"/>
    </source>
</evidence>
<dbReference type="Gene3D" id="1.10.510.10">
    <property type="entry name" value="Transferase(Phosphotransferase) domain 1"/>
    <property type="match status" value="1"/>
</dbReference>
<dbReference type="Proteomes" id="UP000022910">
    <property type="component" value="Unassembled WGS sequence"/>
</dbReference>
<proteinExistence type="predicted"/>
<dbReference type="Pfam" id="PF07714">
    <property type="entry name" value="PK_Tyr_Ser-Thr"/>
    <property type="match status" value="1"/>
</dbReference>
<dbReference type="STRING" id="1432141.A0A015JR68"/>
<keyword evidence="1" id="KW-0547">Nucleotide-binding</keyword>
<dbReference type="GO" id="GO:0005524">
    <property type="term" value="F:ATP binding"/>
    <property type="evidence" value="ECO:0007669"/>
    <property type="project" value="UniProtKB-UniRule"/>
</dbReference>
<protein>
    <submittedName>
        <fullName evidence="3">Cdc15p</fullName>
    </submittedName>
</protein>
<evidence type="ECO:0000313" key="4">
    <source>
        <dbReference type="Proteomes" id="UP000022910"/>
    </source>
</evidence>
<dbReference type="EMBL" id="JEMT01027338">
    <property type="protein sequence ID" value="EXX57544.1"/>
    <property type="molecule type" value="Genomic_DNA"/>
</dbReference>
<reference evidence="3 4" key="1">
    <citation type="submission" date="2014-02" db="EMBL/GenBank/DDBJ databases">
        <title>Single nucleus genome sequencing reveals high similarity among nuclei of an endomycorrhizal fungus.</title>
        <authorList>
            <person name="Lin K."/>
            <person name="Geurts R."/>
            <person name="Zhang Z."/>
            <person name="Limpens E."/>
            <person name="Saunders D.G."/>
            <person name="Mu D."/>
            <person name="Pang E."/>
            <person name="Cao H."/>
            <person name="Cha H."/>
            <person name="Lin T."/>
            <person name="Zhou Q."/>
            <person name="Shang Y."/>
            <person name="Li Y."/>
            <person name="Ivanov S."/>
            <person name="Sharma T."/>
            <person name="Velzen R.V."/>
            <person name="Ruijter N.D."/>
            <person name="Aanen D.K."/>
            <person name="Win J."/>
            <person name="Kamoun S."/>
            <person name="Bisseling T."/>
            <person name="Huang S."/>
        </authorList>
    </citation>
    <scope>NUCLEOTIDE SEQUENCE [LARGE SCALE GENOMIC DNA]</scope>
    <source>
        <strain evidence="4">DAOM197198w</strain>
    </source>
</reference>
<dbReference type="InterPro" id="IPR051681">
    <property type="entry name" value="Ser/Thr_Kinases-Pseudokinases"/>
</dbReference>
<dbReference type="PANTHER" id="PTHR44329:SF293">
    <property type="entry name" value="MITOGEN-ACTIVATED PROTEIN KINASE KINASE KINASE"/>
    <property type="match status" value="1"/>
</dbReference>
<keyword evidence="1" id="KW-0067">ATP-binding</keyword>
<dbReference type="GO" id="GO:0004674">
    <property type="term" value="F:protein serine/threonine kinase activity"/>
    <property type="evidence" value="ECO:0007669"/>
    <property type="project" value="TreeGrafter"/>
</dbReference>
<feature type="binding site" evidence="1">
    <location>
        <position position="59"/>
    </location>
    <ligand>
        <name>ATP</name>
        <dbReference type="ChEBI" id="CHEBI:30616"/>
    </ligand>
</feature>
<name>A0A015JR68_RHIIW</name>
<dbReference type="SUPFAM" id="SSF81901">
    <property type="entry name" value="HCP-like"/>
    <property type="match status" value="1"/>
</dbReference>
<dbReference type="PROSITE" id="PS00107">
    <property type="entry name" value="PROTEIN_KINASE_ATP"/>
    <property type="match status" value="1"/>
</dbReference>
<dbReference type="InterPro" id="IPR000719">
    <property type="entry name" value="Prot_kinase_dom"/>
</dbReference>
<dbReference type="PROSITE" id="PS50011">
    <property type="entry name" value="PROTEIN_KINASE_DOM"/>
    <property type="match status" value="1"/>
</dbReference>
<dbReference type="InterPro" id="IPR006597">
    <property type="entry name" value="Sel1-like"/>
</dbReference>
<evidence type="ECO:0000256" key="1">
    <source>
        <dbReference type="PROSITE-ProRule" id="PRU10141"/>
    </source>
</evidence>
<dbReference type="Pfam" id="PF08238">
    <property type="entry name" value="Sel1"/>
    <property type="match status" value="2"/>
</dbReference>
<dbReference type="InterPro" id="IPR011009">
    <property type="entry name" value="Kinase-like_dom_sf"/>
</dbReference>
<dbReference type="Gene3D" id="1.25.40.10">
    <property type="entry name" value="Tetratricopeptide repeat domain"/>
    <property type="match status" value="1"/>
</dbReference>
<comment type="caution">
    <text evidence="3">The sequence shown here is derived from an EMBL/GenBank/DDBJ whole genome shotgun (WGS) entry which is preliminary data.</text>
</comment>
<dbReference type="PRINTS" id="PR00109">
    <property type="entry name" value="TYRKINASE"/>
</dbReference>
<accession>A0A015JR68</accession>
<dbReference type="InterPro" id="IPR011990">
    <property type="entry name" value="TPR-like_helical_dom_sf"/>
</dbReference>
<sequence>MQKTKNTNEWINWIEECVSKEYYRLYEQKHFSNIQNVGTGGFGKVYRASWKNSQYFALKSFFNFDGVTAKEIVHELKLQRDIQFHNNIIKFYGIAKFDPENQNSQSNNYLLVMEYAESGPLKNYLKENFNNLTWNDKYNFAYQLACAVSCLHNEGIVHRDLHSGNVLVHRNIIKLSDFGLSKRIESSSNTQSKLFGIIPYVDPNSTQIFSLNEKSDIYSVGVLFWEISSGQLPYYSKSEQYDIDLALEISQGLREEPAPNTPKDYVEIYTECWNGEPDKRPTINQIVERLKTIMTKTNISMENDQTILSFHSTLTEELNFNPTNTDTLLNVDNSLHGEMSQIIQNFDKMNTREIVPTSLTNENEKKLNKIVNDTVNYTFKIINEGKESTHIKNNKDILDYFDNNINSQEIYYLLLTNQNNLDSIFLLGYFNYLGIETVEDDKKAFDLFIDASEQGHILAQFYVGLCYEIGRGTVKDEKLAFK</sequence>
<dbReference type="HOGENOM" id="CLU_000288_7_12_1"/>
<dbReference type="InterPro" id="IPR001245">
    <property type="entry name" value="Ser-Thr/Tyr_kinase_cat_dom"/>
</dbReference>
<feature type="domain" description="Protein kinase" evidence="2">
    <location>
        <begin position="31"/>
        <end position="293"/>
    </location>
</feature>
<organism evidence="3 4">
    <name type="scientific">Rhizophagus irregularis (strain DAOM 197198w)</name>
    <name type="common">Glomus intraradices</name>
    <dbReference type="NCBI Taxonomy" id="1432141"/>
    <lineage>
        <taxon>Eukaryota</taxon>
        <taxon>Fungi</taxon>
        <taxon>Fungi incertae sedis</taxon>
        <taxon>Mucoromycota</taxon>
        <taxon>Glomeromycotina</taxon>
        <taxon>Glomeromycetes</taxon>
        <taxon>Glomerales</taxon>
        <taxon>Glomeraceae</taxon>
        <taxon>Rhizophagus</taxon>
    </lineage>
</organism>
<keyword evidence="4" id="KW-1185">Reference proteome</keyword>
<evidence type="ECO:0000259" key="2">
    <source>
        <dbReference type="PROSITE" id="PS50011"/>
    </source>
</evidence>
<dbReference type="SUPFAM" id="SSF56112">
    <property type="entry name" value="Protein kinase-like (PK-like)"/>
    <property type="match status" value="1"/>
</dbReference>